<proteinExistence type="predicted"/>
<organism evidence="1 2">
    <name type="scientific">Caerostris extrusa</name>
    <name type="common">Bark spider</name>
    <name type="synonym">Caerostris bankana</name>
    <dbReference type="NCBI Taxonomy" id="172846"/>
    <lineage>
        <taxon>Eukaryota</taxon>
        <taxon>Metazoa</taxon>
        <taxon>Ecdysozoa</taxon>
        <taxon>Arthropoda</taxon>
        <taxon>Chelicerata</taxon>
        <taxon>Arachnida</taxon>
        <taxon>Araneae</taxon>
        <taxon>Araneomorphae</taxon>
        <taxon>Entelegynae</taxon>
        <taxon>Araneoidea</taxon>
        <taxon>Araneidae</taxon>
        <taxon>Caerostris</taxon>
    </lineage>
</organism>
<sequence length="57" mass="6392">MSLGKVPGVPNFYVEPPGNVTWWSEVGKYIDPRHFCTVEPGKLSVVIMVKFIVQEEG</sequence>
<accession>A0AAV4SLG8</accession>
<name>A0AAV4SLG8_CAEEX</name>
<protein>
    <submittedName>
        <fullName evidence="1">Uncharacterized protein</fullName>
    </submittedName>
</protein>
<evidence type="ECO:0000313" key="2">
    <source>
        <dbReference type="Proteomes" id="UP001054945"/>
    </source>
</evidence>
<evidence type="ECO:0000313" key="1">
    <source>
        <dbReference type="EMBL" id="GIY34864.1"/>
    </source>
</evidence>
<keyword evidence="2" id="KW-1185">Reference proteome</keyword>
<feature type="non-terminal residue" evidence="1">
    <location>
        <position position="57"/>
    </location>
</feature>
<dbReference type="Proteomes" id="UP001054945">
    <property type="component" value="Unassembled WGS sequence"/>
</dbReference>
<dbReference type="AlphaFoldDB" id="A0AAV4SLG8"/>
<reference evidence="1 2" key="1">
    <citation type="submission" date="2021-06" db="EMBL/GenBank/DDBJ databases">
        <title>Caerostris extrusa draft genome.</title>
        <authorList>
            <person name="Kono N."/>
            <person name="Arakawa K."/>
        </authorList>
    </citation>
    <scope>NUCLEOTIDE SEQUENCE [LARGE SCALE GENOMIC DNA]</scope>
</reference>
<comment type="caution">
    <text evidence="1">The sequence shown here is derived from an EMBL/GenBank/DDBJ whole genome shotgun (WGS) entry which is preliminary data.</text>
</comment>
<dbReference type="EMBL" id="BPLR01009820">
    <property type="protein sequence ID" value="GIY34864.1"/>
    <property type="molecule type" value="Genomic_DNA"/>
</dbReference>
<gene>
    <name evidence="1" type="ORF">CEXT_808431</name>
</gene>